<evidence type="ECO:0000256" key="4">
    <source>
        <dbReference type="SAM" id="MobiDB-lite"/>
    </source>
</evidence>
<gene>
    <name evidence="5" type="ORF">MKZ38_003302</name>
</gene>
<dbReference type="GO" id="GO:0007023">
    <property type="term" value="P:post-chaperonin tubulin folding pathway"/>
    <property type="evidence" value="ECO:0007669"/>
    <property type="project" value="UniProtKB-UniRule"/>
</dbReference>
<dbReference type="AlphaFoldDB" id="A0AAD5WRW7"/>
<reference evidence="5" key="1">
    <citation type="submission" date="2022-07" db="EMBL/GenBank/DDBJ databases">
        <title>Draft genome sequence of Zalerion maritima ATCC 34329, a (micro)plastics degrading marine fungus.</title>
        <authorList>
            <person name="Paco A."/>
            <person name="Goncalves M.F.M."/>
            <person name="Rocha-Santos T.A.P."/>
            <person name="Alves A."/>
        </authorList>
    </citation>
    <scope>NUCLEOTIDE SEQUENCE</scope>
    <source>
        <strain evidence="5">ATCC 34329</strain>
    </source>
</reference>
<keyword evidence="3" id="KW-0206">Cytoskeleton</keyword>
<evidence type="ECO:0000313" key="6">
    <source>
        <dbReference type="Proteomes" id="UP001201980"/>
    </source>
</evidence>
<dbReference type="GO" id="GO:0005874">
    <property type="term" value="C:microtubule"/>
    <property type="evidence" value="ECO:0007669"/>
    <property type="project" value="UniProtKB-KW"/>
</dbReference>
<organism evidence="5 6">
    <name type="scientific">Zalerion maritima</name>
    <dbReference type="NCBI Taxonomy" id="339359"/>
    <lineage>
        <taxon>Eukaryota</taxon>
        <taxon>Fungi</taxon>
        <taxon>Dikarya</taxon>
        <taxon>Ascomycota</taxon>
        <taxon>Pezizomycotina</taxon>
        <taxon>Sordariomycetes</taxon>
        <taxon>Lulworthiomycetidae</taxon>
        <taxon>Lulworthiales</taxon>
        <taxon>Lulworthiaceae</taxon>
        <taxon>Zalerion</taxon>
    </lineage>
</organism>
<dbReference type="Gene3D" id="1.20.58.90">
    <property type="match status" value="1"/>
</dbReference>
<dbReference type="SUPFAM" id="SSF46988">
    <property type="entry name" value="Tubulin chaperone cofactor A"/>
    <property type="match status" value="1"/>
</dbReference>
<name>A0AAD5WRW7_9PEZI</name>
<dbReference type="Proteomes" id="UP001201980">
    <property type="component" value="Unassembled WGS sequence"/>
</dbReference>
<evidence type="ECO:0000313" key="5">
    <source>
        <dbReference type="EMBL" id="KAJ2899312.1"/>
    </source>
</evidence>
<evidence type="ECO:0000256" key="1">
    <source>
        <dbReference type="ARBA" id="ARBA00006806"/>
    </source>
</evidence>
<accession>A0AAD5WRW7</accession>
<comment type="subunit">
    <text evidence="3">Supercomplex made of cofactors A to E. Cofactors A and D function by capturing and stabilizing tubulin in a quasi-native conformation. Cofactor E binds to the cofactor D-tubulin complex; interaction with cofactor C then causes the release of tubulin polypeptides that are committed to the native state.</text>
</comment>
<keyword evidence="2 3" id="KW-0143">Chaperone</keyword>
<dbReference type="GO" id="GO:0048487">
    <property type="term" value="F:beta-tubulin binding"/>
    <property type="evidence" value="ECO:0007669"/>
    <property type="project" value="InterPro"/>
</dbReference>
<dbReference type="Pfam" id="PF02970">
    <property type="entry name" value="TBCA"/>
    <property type="match status" value="1"/>
</dbReference>
<keyword evidence="3" id="KW-0963">Cytoplasm</keyword>
<comment type="subcellular location">
    <subcellularLocation>
        <location evidence="3">Cytoplasm</location>
        <location evidence="3">Cytoskeleton</location>
    </subcellularLocation>
</comment>
<sequence>MPAPTSIAITASAVKRLVKERQMYEKELVEQEKRVEHKQKQFDEEGNSKDENAEYHLKQEKEALKQTQNIFPGLDSKISETVEKLKTEIAAAERDESTADEVSKAKEVLSTCDKTL</sequence>
<dbReference type="InterPro" id="IPR036126">
    <property type="entry name" value="TBCA_sf"/>
</dbReference>
<evidence type="ECO:0000256" key="2">
    <source>
        <dbReference type="ARBA" id="ARBA00023186"/>
    </source>
</evidence>
<comment type="caution">
    <text evidence="5">The sequence shown here is derived from an EMBL/GenBank/DDBJ whole genome shotgun (WGS) entry which is preliminary data.</text>
</comment>
<dbReference type="InterPro" id="IPR004226">
    <property type="entry name" value="TBCA"/>
</dbReference>
<feature type="region of interest" description="Disordered" evidence="4">
    <location>
        <begin position="30"/>
        <end position="61"/>
    </location>
</feature>
<evidence type="ECO:0000256" key="3">
    <source>
        <dbReference type="RuleBase" id="RU364030"/>
    </source>
</evidence>
<comment type="similarity">
    <text evidence="1 3">Belongs to the TBCA family.</text>
</comment>
<feature type="region of interest" description="Disordered" evidence="4">
    <location>
        <begin position="92"/>
        <end position="116"/>
    </location>
</feature>
<dbReference type="GO" id="GO:0007021">
    <property type="term" value="P:tubulin complex assembly"/>
    <property type="evidence" value="ECO:0007669"/>
    <property type="project" value="UniProtKB-UniRule"/>
</dbReference>
<dbReference type="GO" id="GO:0005829">
    <property type="term" value="C:cytosol"/>
    <property type="evidence" value="ECO:0007669"/>
    <property type="project" value="TreeGrafter"/>
</dbReference>
<dbReference type="PANTHER" id="PTHR21500:SF0">
    <property type="entry name" value="TUBULIN-SPECIFIC CHAPERONE A"/>
    <property type="match status" value="1"/>
</dbReference>
<proteinExistence type="inferred from homology"/>
<dbReference type="EMBL" id="JAKWBI020000201">
    <property type="protein sequence ID" value="KAJ2899312.1"/>
    <property type="molecule type" value="Genomic_DNA"/>
</dbReference>
<protein>
    <recommendedName>
        <fullName evidence="3">Tubulin-specific chaperone A</fullName>
    </recommendedName>
</protein>
<keyword evidence="6" id="KW-1185">Reference proteome</keyword>
<keyword evidence="3" id="KW-0493">Microtubule</keyword>
<feature type="compositionally biased region" description="Basic and acidic residues" evidence="4">
    <location>
        <begin position="92"/>
        <end position="107"/>
    </location>
</feature>
<dbReference type="PANTHER" id="PTHR21500">
    <property type="entry name" value="TUBULIN-SPECIFIC CHAPERONE A"/>
    <property type="match status" value="1"/>
</dbReference>